<feature type="compositionally biased region" description="Polar residues" evidence="1">
    <location>
        <begin position="274"/>
        <end position="285"/>
    </location>
</feature>
<evidence type="ECO:0000313" key="4">
    <source>
        <dbReference type="Proteomes" id="UP000037035"/>
    </source>
</evidence>
<feature type="compositionally biased region" description="Polar residues" evidence="1">
    <location>
        <begin position="319"/>
        <end position="331"/>
    </location>
</feature>
<keyword evidence="2" id="KW-0472">Membrane</keyword>
<evidence type="ECO:0000256" key="2">
    <source>
        <dbReference type="SAM" id="Phobius"/>
    </source>
</evidence>
<name>A0A0L6VMV9_9BASI</name>
<evidence type="ECO:0000256" key="1">
    <source>
        <dbReference type="SAM" id="MobiDB-lite"/>
    </source>
</evidence>
<feature type="region of interest" description="Disordered" evidence="1">
    <location>
        <begin position="273"/>
        <end position="331"/>
    </location>
</feature>
<feature type="transmembrane region" description="Helical" evidence="2">
    <location>
        <begin position="24"/>
        <end position="43"/>
    </location>
</feature>
<gene>
    <name evidence="3" type="ORF">VP01_133g1</name>
</gene>
<dbReference type="Proteomes" id="UP000037035">
    <property type="component" value="Unassembled WGS sequence"/>
</dbReference>
<dbReference type="AlphaFoldDB" id="A0A0L6VMV9"/>
<organism evidence="3 4">
    <name type="scientific">Puccinia sorghi</name>
    <dbReference type="NCBI Taxonomy" id="27349"/>
    <lineage>
        <taxon>Eukaryota</taxon>
        <taxon>Fungi</taxon>
        <taxon>Dikarya</taxon>
        <taxon>Basidiomycota</taxon>
        <taxon>Pucciniomycotina</taxon>
        <taxon>Pucciniomycetes</taxon>
        <taxon>Pucciniales</taxon>
        <taxon>Pucciniaceae</taxon>
        <taxon>Puccinia</taxon>
    </lineage>
</organism>
<keyword evidence="2" id="KW-0812">Transmembrane</keyword>
<accession>A0A0L6VMV9</accession>
<feature type="compositionally biased region" description="Polar residues" evidence="1">
    <location>
        <begin position="296"/>
        <end position="307"/>
    </location>
</feature>
<dbReference type="VEuPathDB" id="FungiDB:VP01_133g1"/>
<keyword evidence="4" id="KW-1185">Reference proteome</keyword>
<comment type="caution">
    <text evidence="3">The sequence shown here is derived from an EMBL/GenBank/DDBJ whole genome shotgun (WGS) entry which is preliminary data.</text>
</comment>
<keyword evidence="2" id="KW-1133">Transmembrane helix</keyword>
<dbReference type="EMBL" id="LAVV01003777">
    <property type="protein sequence ID" value="KNZ61902.1"/>
    <property type="molecule type" value="Genomic_DNA"/>
</dbReference>
<proteinExistence type="predicted"/>
<reference evidence="3 4" key="1">
    <citation type="submission" date="2015-08" db="EMBL/GenBank/DDBJ databases">
        <title>Next Generation Sequencing and Analysis of the Genome of Puccinia sorghi L Schw, the Causal Agent of Maize Common Rust.</title>
        <authorList>
            <person name="Rochi L."/>
            <person name="Burguener G."/>
            <person name="Darino M."/>
            <person name="Turjanski A."/>
            <person name="Kreff E."/>
            <person name="Dieguez M.J."/>
            <person name="Sacco F."/>
        </authorList>
    </citation>
    <scope>NUCLEOTIDE SEQUENCE [LARGE SCALE GENOMIC DNA]</scope>
    <source>
        <strain evidence="3 4">RO10H11247</strain>
    </source>
</reference>
<sequence>MHGAAYNLVHLIILKKKGLTIFKIQYFLLLLSLYTPLIHRAIYSSVKDETFERTYCFCTLKLSLRIGSLIEFSHVVKGSYGKLFHKFLGGRALSCDESVDKVVWKGSKGVPVNLINSQGIFLGIISCTYGSTPDFQKSLRIFRGQNWWCGWWYVDVIFEKNQAVLIKICETLMGVTWRPLMKSEIRKADQCSMSYLLKIRAFEILVQMKLLDFCPLSIPGMGYMNKSTGLNISTLFKTVDKIFKHVNHLSISSQKTTQPILLLEFSRNMAPKIKSNQKTSTSKKYTTMPKKATPNFKKSTPQRQAIPQRSKKNRERQLPSLQKKTCSTACS</sequence>
<protein>
    <submittedName>
        <fullName evidence="3">Uncharacterized protein</fullName>
    </submittedName>
</protein>
<evidence type="ECO:0000313" key="3">
    <source>
        <dbReference type="EMBL" id="KNZ61902.1"/>
    </source>
</evidence>